<dbReference type="PRINTS" id="PR00139">
    <property type="entry name" value="ASNGLNASE"/>
</dbReference>
<evidence type="ECO:0000259" key="3">
    <source>
        <dbReference type="Pfam" id="PF00710"/>
    </source>
</evidence>
<dbReference type="InterPro" id="IPR027473">
    <property type="entry name" value="L-asparaginase_C"/>
</dbReference>
<dbReference type="Pfam" id="PF17763">
    <property type="entry name" value="Asparaginase_C"/>
    <property type="match status" value="1"/>
</dbReference>
<evidence type="ECO:0000313" key="5">
    <source>
        <dbReference type="EMBL" id="UWL61856.1"/>
    </source>
</evidence>
<dbReference type="Gene3D" id="3.40.50.1170">
    <property type="entry name" value="L-asparaginase, N-terminal domain"/>
    <property type="match status" value="1"/>
</dbReference>
<evidence type="ECO:0000259" key="4">
    <source>
        <dbReference type="Pfam" id="PF17763"/>
    </source>
</evidence>
<dbReference type="PROSITE" id="PS51732">
    <property type="entry name" value="ASN_GLN_ASE_3"/>
    <property type="match status" value="1"/>
</dbReference>
<dbReference type="SMART" id="SM00870">
    <property type="entry name" value="Asparaginase"/>
    <property type="match status" value="1"/>
</dbReference>
<gene>
    <name evidence="5" type="ORF">NIK97_18440</name>
</gene>
<dbReference type="EMBL" id="CP099968">
    <property type="protein sequence ID" value="UWL61856.1"/>
    <property type="molecule type" value="Genomic_DNA"/>
</dbReference>
<evidence type="ECO:0000313" key="6">
    <source>
        <dbReference type="Proteomes" id="UP001058739"/>
    </source>
</evidence>
<dbReference type="InterPro" id="IPR040919">
    <property type="entry name" value="Asparaginase_C"/>
</dbReference>
<dbReference type="InterPro" id="IPR006034">
    <property type="entry name" value="Asparaginase/glutaminase-like"/>
</dbReference>
<dbReference type="Pfam" id="PF00710">
    <property type="entry name" value="Asparaginase"/>
    <property type="match status" value="1"/>
</dbReference>
<dbReference type="Proteomes" id="UP001058739">
    <property type="component" value="Chromosome 02"/>
</dbReference>
<keyword evidence="6" id="KW-1185">Reference proteome</keyword>
<proteinExistence type="inferred from homology"/>
<name>A0ABY5UEU7_9HYPH</name>
<comment type="similarity">
    <text evidence="1">Belongs to the asparaginase 1 family.</text>
</comment>
<dbReference type="PANTHER" id="PTHR11707">
    <property type="entry name" value="L-ASPARAGINASE"/>
    <property type="match status" value="1"/>
</dbReference>
<dbReference type="PIRSF" id="PIRSF500176">
    <property type="entry name" value="L_ASNase"/>
    <property type="match status" value="1"/>
</dbReference>
<dbReference type="Gene3D" id="3.40.50.40">
    <property type="match status" value="1"/>
</dbReference>
<feature type="domain" description="L-asparaginase N-terminal" evidence="3">
    <location>
        <begin position="7"/>
        <end position="203"/>
    </location>
</feature>
<dbReference type="InterPro" id="IPR036152">
    <property type="entry name" value="Asp/glu_Ase-like_sf"/>
</dbReference>
<dbReference type="InterPro" id="IPR004550">
    <property type="entry name" value="AsnASE_II"/>
</dbReference>
<reference evidence="5" key="1">
    <citation type="submission" date="2022-06" db="EMBL/GenBank/DDBJ databases">
        <title>Complete Genome Sequence of Deoxynivalenol-bioadsorption Ochrobactrum pseudintermedium ASAG-D25.</title>
        <authorList>
            <person name="Wang N."/>
        </authorList>
    </citation>
    <scope>NUCLEOTIDE SEQUENCE</scope>
    <source>
        <strain evidence="5">ASAG-D25</strain>
    </source>
</reference>
<dbReference type="PIRSF" id="PIRSF001220">
    <property type="entry name" value="L-ASNase_gatD"/>
    <property type="match status" value="1"/>
</dbReference>
<protein>
    <submittedName>
        <fullName evidence="5">Asparaginase</fullName>
    </submittedName>
</protein>
<evidence type="ECO:0000256" key="1">
    <source>
        <dbReference type="ARBA" id="ARBA00010518"/>
    </source>
</evidence>
<dbReference type="InterPro" id="IPR027474">
    <property type="entry name" value="L-asparaginase_N"/>
</dbReference>
<dbReference type="CDD" id="cd08964">
    <property type="entry name" value="L-asparaginase_II"/>
    <property type="match status" value="1"/>
</dbReference>
<organism evidence="5 6">
    <name type="scientific">Brucella pseudintermedia</name>
    <dbReference type="NCBI Taxonomy" id="370111"/>
    <lineage>
        <taxon>Bacteria</taxon>
        <taxon>Pseudomonadati</taxon>
        <taxon>Pseudomonadota</taxon>
        <taxon>Alphaproteobacteria</taxon>
        <taxon>Hyphomicrobiales</taxon>
        <taxon>Brucellaceae</taxon>
        <taxon>Brucella/Ochrobactrum group</taxon>
        <taxon>Brucella</taxon>
    </lineage>
</organism>
<keyword evidence="2" id="KW-0378">Hydrolase</keyword>
<dbReference type="SUPFAM" id="SSF53774">
    <property type="entry name" value="Glutaminase/Asparaginase"/>
    <property type="match status" value="1"/>
</dbReference>
<dbReference type="SFLD" id="SFLDS00057">
    <property type="entry name" value="Glutaminase/Asparaginase"/>
    <property type="match status" value="1"/>
</dbReference>
<dbReference type="PANTHER" id="PTHR11707:SF28">
    <property type="entry name" value="60 KDA LYSOPHOSPHOLIPASE"/>
    <property type="match status" value="1"/>
</dbReference>
<dbReference type="RefSeq" id="WP_119040873.1">
    <property type="nucleotide sequence ID" value="NZ_CP099968.1"/>
</dbReference>
<dbReference type="InterPro" id="IPR037152">
    <property type="entry name" value="L-asparaginase_N_sf"/>
</dbReference>
<accession>A0ABY5UEU7</accession>
<feature type="domain" description="Asparaginase/glutaminase C-terminal" evidence="4">
    <location>
        <begin position="221"/>
        <end position="329"/>
    </location>
</feature>
<evidence type="ECO:0000256" key="2">
    <source>
        <dbReference type="ARBA" id="ARBA00022801"/>
    </source>
</evidence>
<sequence length="331" mass="35833">MTAKRPRIAIISSGGTLTALSNDPFEIRDYGEAGSLNANDLIQRCGALSDRFNFVPTEFPSAPSFDIALPQWIALCRLCERTLREAPDIDGFVLTHGTGTLEETAFFLSLIWDFPVPLVVTGAQRPASAISSDGYMNFFQAACVAAHPAMREIGVAVVMHGEVHLPSEVTKTTTFGLDAFRSPDLGPIAQVIGGQPSFHRRPIARASFLELDWRRLEMLPRVDIVATHSGADAVAIDAFIAAGSRGIVTAGFAPGYVTSPQAERLEQWIREEGGIVVSSTRTHGPVVPNTRNRGHGFIPSGPYLPQKARILLQIALSCGLHHDRIPALFEL</sequence>